<dbReference type="Proteomes" id="UP000299084">
    <property type="component" value="Unassembled WGS sequence"/>
</dbReference>
<evidence type="ECO:0000313" key="2">
    <source>
        <dbReference type="Proteomes" id="UP000299084"/>
    </source>
</evidence>
<comment type="caution">
    <text evidence="1">The sequence shown here is derived from an EMBL/GenBank/DDBJ whole genome shotgun (WGS) entry which is preliminary data.</text>
</comment>
<dbReference type="AlphaFoldDB" id="A0A5N4CEU1"/>
<protein>
    <submittedName>
        <fullName evidence="1">Uncharacterized protein</fullName>
    </submittedName>
</protein>
<gene>
    <name evidence="1" type="ORF">Cadr_000026000</name>
</gene>
<sequence length="45" mass="5145">MQWACVILPRMLRPHTCSAEPCTVGPGTPHWPPHWCVRVLWAVSH</sequence>
<accession>A0A5N4CEU1</accession>
<keyword evidence="2" id="KW-1185">Reference proteome</keyword>
<evidence type="ECO:0000313" key="1">
    <source>
        <dbReference type="EMBL" id="KAB1257425.1"/>
    </source>
</evidence>
<proteinExistence type="predicted"/>
<dbReference type="EMBL" id="JWIN03000027">
    <property type="protein sequence ID" value="KAB1257425.1"/>
    <property type="molecule type" value="Genomic_DNA"/>
</dbReference>
<name>A0A5N4CEU1_CAMDR</name>
<organism evidence="1 2">
    <name type="scientific">Camelus dromedarius</name>
    <name type="common">Dromedary</name>
    <name type="synonym">Arabian camel</name>
    <dbReference type="NCBI Taxonomy" id="9838"/>
    <lineage>
        <taxon>Eukaryota</taxon>
        <taxon>Metazoa</taxon>
        <taxon>Chordata</taxon>
        <taxon>Craniata</taxon>
        <taxon>Vertebrata</taxon>
        <taxon>Euteleostomi</taxon>
        <taxon>Mammalia</taxon>
        <taxon>Eutheria</taxon>
        <taxon>Laurasiatheria</taxon>
        <taxon>Artiodactyla</taxon>
        <taxon>Tylopoda</taxon>
        <taxon>Camelidae</taxon>
        <taxon>Camelus</taxon>
    </lineage>
</organism>
<reference evidence="1 2" key="1">
    <citation type="journal article" date="2019" name="Mol. Ecol. Resour.">
        <title>Improving Illumina assemblies with Hi-C and long reads: an example with the North African dromedary.</title>
        <authorList>
            <person name="Elbers J.P."/>
            <person name="Rogers M.F."/>
            <person name="Perelman P.L."/>
            <person name="Proskuryakova A.A."/>
            <person name="Serdyukova N.A."/>
            <person name="Johnson W.E."/>
            <person name="Horin P."/>
            <person name="Corander J."/>
            <person name="Murphy D."/>
            <person name="Burger P.A."/>
        </authorList>
    </citation>
    <scope>NUCLEOTIDE SEQUENCE [LARGE SCALE GENOMIC DNA]</scope>
    <source>
        <strain evidence="1">Drom800</strain>
        <tissue evidence="1">Blood</tissue>
    </source>
</reference>